<evidence type="ECO:0008006" key="3">
    <source>
        <dbReference type="Google" id="ProtNLM"/>
    </source>
</evidence>
<proteinExistence type="predicted"/>
<comment type="caution">
    <text evidence="1">The sequence shown here is derived from an EMBL/GenBank/DDBJ whole genome shotgun (WGS) entry which is preliminary data.</text>
</comment>
<evidence type="ECO:0000313" key="1">
    <source>
        <dbReference type="EMBL" id="MDR7208773.1"/>
    </source>
</evidence>
<organism evidence="1 2">
    <name type="scientific">Flavobacterium piscis</name>
    <dbReference type="NCBI Taxonomy" id="1114874"/>
    <lineage>
        <taxon>Bacteria</taxon>
        <taxon>Pseudomonadati</taxon>
        <taxon>Bacteroidota</taxon>
        <taxon>Flavobacteriia</taxon>
        <taxon>Flavobacteriales</taxon>
        <taxon>Flavobacteriaceae</taxon>
        <taxon>Flavobacterium</taxon>
    </lineage>
</organism>
<dbReference type="Proteomes" id="UP001269081">
    <property type="component" value="Unassembled WGS sequence"/>
</dbReference>
<name>A0ABU1Y3Y5_9FLAO</name>
<evidence type="ECO:0000313" key="2">
    <source>
        <dbReference type="Proteomes" id="UP001269081"/>
    </source>
</evidence>
<dbReference type="RefSeq" id="WP_310278132.1">
    <property type="nucleotide sequence ID" value="NZ_JAVDWQ010000002.1"/>
</dbReference>
<sequence>MIYINPNDQKIKDAAALHFKFMKYVIMKKLNGASYAESAPFSGMPRINIMNGITQGLRSYLNNEANLRIILIGTPDKLESIKTKYYHCKEELQLLFNYENWVNKEGFYEFYHAYDLARALNIQTCVYCNRLYTKTVTVNGTNCITRPEFDHWFPKSKNPILALSFYNLIPSCHVCNSAVKKNLDMKLDLHYHPYLDIEINTKMVFSWKHKDYSNFSFNVRGLSEKGQNTIDAFKLQDVYETHEDEIKDLRLIRDTYTDRYLEILATQFKGLSISEEEIYRLAFGVHHTDNHFEKRPLSRMKRDILKELGIEVK</sequence>
<dbReference type="EMBL" id="JAVDWQ010000002">
    <property type="protein sequence ID" value="MDR7208773.1"/>
    <property type="molecule type" value="Genomic_DNA"/>
</dbReference>
<gene>
    <name evidence="1" type="ORF">J2W48_000703</name>
</gene>
<keyword evidence="2" id="KW-1185">Reference proteome</keyword>
<accession>A0ABU1Y3Y5</accession>
<dbReference type="Gene3D" id="1.10.30.50">
    <property type="match status" value="1"/>
</dbReference>
<protein>
    <recommendedName>
        <fullName evidence="3">HNH endonuclease</fullName>
    </recommendedName>
</protein>
<reference evidence="1 2" key="1">
    <citation type="submission" date="2023-07" db="EMBL/GenBank/DDBJ databases">
        <title>Sorghum-associated microbial communities from plants grown in Nebraska, USA.</title>
        <authorList>
            <person name="Schachtman D."/>
        </authorList>
    </citation>
    <scope>NUCLEOTIDE SEQUENCE [LARGE SCALE GENOMIC DNA]</scope>
    <source>
        <strain evidence="1 2">4129</strain>
    </source>
</reference>